<keyword evidence="1" id="KW-0812">Transmembrane</keyword>
<evidence type="ECO:0000256" key="1">
    <source>
        <dbReference type="SAM" id="Phobius"/>
    </source>
</evidence>
<feature type="transmembrane region" description="Helical" evidence="1">
    <location>
        <begin position="104"/>
        <end position="127"/>
    </location>
</feature>
<accession>A0A0F9BQ87</accession>
<sequence length="288" mass="29673">VALSFVIQAVGFSIEIVVALSTAIVALTGAASTLAGGITFLGLAVGVTTSTLAAFVVGLGVLLGIIALVVIAIVFVAGAIKGFSDAVNVSVEEGSALGRMIKTLQWAFEALFGAIMLVTGTFVIKFFEGLFNIGEDVGRVIGDVANHVANLAETLGNFLSGGEAVNPVMMALTNAFGGLLGMIRGHSPSLADRFWELGDAVKATLNPLQEATRWGKRLSSSVGNMNAEMTLGYGRSTAAAIQAGGGGGGGSTVISVDGAYIQDPNELAEIIAERQMNLTRRNFRRTSY</sequence>
<feature type="transmembrane region" description="Helical" evidence="1">
    <location>
        <begin position="34"/>
        <end position="55"/>
    </location>
</feature>
<name>A0A0F9BQ87_9ZZZZ</name>
<reference evidence="2" key="1">
    <citation type="journal article" date="2015" name="Nature">
        <title>Complex archaea that bridge the gap between prokaryotes and eukaryotes.</title>
        <authorList>
            <person name="Spang A."/>
            <person name="Saw J.H."/>
            <person name="Jorgensen S.L."/>
            <person name="Zaremba-Niedzwiedzka K."/>
            <person name="Martijn J."/>
            <person name="Lind A.E."/>
            <person name="van Eijk R."/>
            <person name="Schleper C."/>
            <person name="Guy L."/>
            <person name="Ettema T.J."/>
        </authorList>
    </citation>
    <scope>NUCLEOTIDE SEQUENCE</scope>
</reference>
<feature type="non-terminal residue" evidence="2">
    <location>
        <position position="1"/>
    </location>
</feature>
<keyword evidence="1" id="KW-1133">Transmembrane helix</keyword>
<feature type="transmembrane region" description="Helical" evidence="1">
    <location>
        <begin position="61"/>
        <end position="83"/>
    </location>
</feature>
<protein>
    <submittedName>
        <fullName evidence="2">Uncharacterized protein</fullName>
    </submittedName>
</protein>
<keyword evidence="1" id="KW-0472">Membrane</keyword>
<gene>
    <name evidence="2" type="ORF">LCGC14_2500060</name>
</gene>
<dbReference type="AlphaFoldDB" id="A0A0F9BQ87"/>
<organism evidence="2">
    <name type="scientific">marine sediment metagenome</name>
    <dbReference type="NCBI Taxonomy" id="412755"/>
    <lineage>
        <taxon>unclassified sequences</taxon>
        <taxon>metagenomes</taxon>
        <taxon>ecological metagenomes</taxon>
    </lineage>
</organism>
<evidence type="ECO:0000313" key="2">
    <source>
        <dbReference type="EMBL" id="KKL15992.1"/>
    </source>
</evidence>
<proteinExistence type="predicted"/>
<comment type="caution">
    <text evidence="2">The sequence shown here is derived from an EMBL/GenBank/DDBJ whole genome shotgun (WGS) entry which is preliminary data.</text>
</comment>
<feature type="transmembrane region" description="Helical" evidence="1">
    <location>
        <begin position="6"/>
        <end position="27"/>
    </location>
</feature>
<dbReference type="EMBL" id="LAZR01039841">
    <property type="protein sequence ID" value="KKL15992.1"/>
    <property type="molecule type" value="Genomic_DNA"/>
</dbReference>